<dbReference type="CDD" id="cd11614">
    <property type="entry name" value="SAF_CpaB_FlgA_like"/>
    <property type="match status" value="1"/>
</dbReference>
<dbReference type="SMART" id="SM00858">
    <property type="entry name" value="SAF"/>
    <property type="match status" value="1"/>
</dbReference>
<dbReference type="Pfam" id="PF16976">
    <property type="entry name" value="RcpC"/>
    <property type="match status" value="1"/>
</dbReference>
<dbReference type="EMBL" id="JAFLCK010000012">
    <property type="protein sequence ID" value="MBN8660618.1"/>
    <property type="molecule type" value="Genomic_DNA"/>
</dbReference>
<dbReference type="InterPro" id="IPR013974">
    <property type="entry name" value="SAF"/>
</dbReference>
<feature type="compositionally biased region" description="Basic and acidic residues" evidence="1">
    <location>
        <begin position="293"/>
        <end position="305"/>
    </location>
</feature>
<feature type="compositionally biased region" description="Pro residues" evidence="1">
    <location>
        <begin position="255"/>
        <end position="268"/>
    </location>
</feature>
<evidence type="ECO:0000259" key="2">
    <source>
        <dbReference type="SMART" id="SM00858"/>
    </source>
</evidence>
<dbReference type="AlphaFoldDB" id="A0A8J7PHX0"/>
<evidence type="ECO:0000256" key="1">
    <source>
        <dbReference type="SAM" id="MobiDB-lite"/>
    </source>
</evidence>
<dbReference type="NCBIfam" id="TIGR03177">
    <property type="entry name" value="pilus_cpaB"/>
    <property type="match status" value="1"/>
</dbReference>
<gene>
    <name evidence="3" type="primary">cpaB</name>
    <name evidence="3" type="ORF">J0M35_09665</name>
</gene>
<evidence type="ECO:0000313" key="4">
    <source>
        <dbReference type="Proteomes" id="UP000664277"/>
    </source>
</evidence>
<feature type="region of interest" description="Disordered" evidence="1">
    <location>
        <begin position="239"/>
        <end position="311"/>
    </location>
</feature>
<reference evidence="3" key="1">
    <citation type="submission" date="2021-02" db="EMBL/GenBank/DDBJ databases">
        <title>Genome-Resolved Metagenomics of a Microbial Community Performing Photosynthetic Biological Nutrient Removal.</title>
        <authorList>
            <person name="Mcdaniel E.A."/>
        </authorList>
    </citation>
    <scope>NUCLEOTIDE SEQUENCE</scope>
    <source>
        <strain evidence="3">UWPOB_OBS1</strain>
    </source>
</reference>
<feature type="domain" description="SAF" evidence="2">
    <location>
        <begin position="47"/>
        <end position="109"/>
    </location>
</feature>
<name>A0A8J7PHX0_9BACT</name>
<sequence length="311" mass="32044">MPPALMLVLIIGLAVLITMMVTSSQQQQEAALKQKENDLIAKMSAKGKVVYAIKDIPEGSTIPVESLEEKEIEQAKIPQDALTSASLAAGRVAKYGIQTGQIVSQHDLAPQGISLGFEARLKEGMRAVTFAVDSNSGVAGFVTPESHVDIISMVGAGSDTKVAPILSDVEVIACGQMYQKAPGGTAAVPASSVTVSLSPEDSAKLIKAISASKLYLTLRNDKDHTPVATVDVGSLFVKPPSKNEGGGGDTSIAALPPPSALPPPPLPGAPDAGPMPMGGPGMAPMAPPPPPLHEIEIWSGNKKDVLSVPKS</sequence>
<dbReference type="InterPro" id="IPR031571">
    <property type="entry name" value="RcpC_dom"/>
</dbReference>
<protein>
    <submittedName>
        <fullName evidence="3">Flp pilus assembly protein CpaB</fullName>
    </submittedName>
</protein>
<dbReference type="InterPro" id="IPR017592">
    <property type="entry name" value="Pilus_assmbl_Flp-typ_CpaB"/>
</dbReference>
<organism evidence="3 4">
    <name type="scientific">Candidatus Obscuribacter phosphatis</name>
    <dbReference type="NCBI Taxonomy" id="1906157"/>
    <lineage>
        <taxon>Bacteria</taxon>
        <taxon>Bacillati</taxon>
        <taxon>Candidatus Melainabacteria</taxon>
        <taxon>Candidatus Obscuribacterales</taxon>
        <taxon>Candidatus Obscuribacteraceae</taxon>
        <taxon>Candidatus Obscuribacter</taxon>
    </lineage>
</organism>
<proteinExistence type="predicted"/>
<evidence type="ECO:0000313" key="3">
    <source>
        <dbReference type="EMBL" id="MBN8660618.1"/>
    </source>
</evidence>
<dbReference type="Gene3D" id="3.90.1210.10">
    <property type="entry name" value="Antifreeze-like/N-acetylneuraminic acid synthase C-terminal domain"/>
    <property type="match status" value="1"/>
</dbReference>
<dbReference type="Proteomes" id="UP000664277">
    <property type="component" value="Unassembled WGS sequence"/>
</dbReference>
<comment type="caution">
    <text evidence="3">The sequence shown here is derived from an EMBL/GenBank/DDBJ whole genome shotgun (WGS) entry which is preliminary data.</text>
</comment>
<accession>A0A8J7PHX0</accession>
<dbReference type="Pfam" id="PF08666">
    <property type="entry name" value="SAF"/>
    <property type="match status" value="1"/>
</dbReference>